<sequence>MQQKKRPLVWVMLVAMVFSLFPQGLFGGFVASAADDPASTGPSTASYFIPDLKTLRETSDLSIDSTIAGKTFLTRDKAYVTKDSKITVTGTFSGVSTDNLKASVEQLTLSSNNTKWTVDAGRTRTGSILADAGSQAAPKFTATLDLYPGFNRVTLTGSGLNNVERSNTFYILYEETPLIEKLTVTTDFTTGNGQEFNLNGVSETVVDTKDVTFGLTLQNANKVSLSINGGAKVDAFPTQNSEISQKFFTPPLALASGKNKVVFDIVGPSSSMTVERTLYYFDKNQSFADLQITIGGSAGEKKSVLNNKANFSTPGTTAKLSGQIIVPYSTTPFDGATGIEVNDNVYPVQVDATKEILITGANGVDYQYRMITFEGVGEYTLAATGGTVNKNQPIKVVAKYGSFNTGYTGEFTYSPDSRDITNIYYLPGYTSGPVDSKVLLNKTDYTKVSENTFYILVESTQTIKGEDINGKYLPSLTSALDIDKVDSSDAGLKDTQQIYKVNKMSGGQQKISFFYGDATKAPELPFVGWVSFASSSSIYIENLQDGQTFTFNSGNNSAKLEVIGKYLDFRNVNNSTGPATGFKSELQVNGKVEKPTTGFPSSGGNNFEFDLGITKDGPLGYGQNIIRITATDEDEKGAPVIITRTITVYIIDENVSTIDSFMPTAVPKSSNARAPFYEKEITSYTPEEMSNIFAVTTDFAFKENKYVTSEDTYDLVFRGGGAQIANVYFGSELIFRHDQTSTLTLDLDKEGPAPHSKKYDFAGTEKQFIARIKNLKFDSPGTQVYTLELINSTGARTTQRLEIVREPSSFRIVAPQPTVGDKIVVNKNYIRFDIEAEGASRVLIDKNVATKRTDMNNRYIYDYVGLKPDKDNKIKISIERDGSTINETINVFYTGAVTVDSQFMAPKVANKYTVFNKELTLSFPKGTILQAKVDGGTKFYPDNKILFGIADPLNGVLERKNDYGNVMNIDRDMRTVRGESAIALREDLISAFSSTNNTGNFTLISDVYWINGGLGELNNLPYTDGIPPYSIYGYYPEYPTSRILTPSQRGSLTLKYDPSIVDEVGSTITVFRYTDVTDQKQWIPIGGVVDTKAHTITVPFDEFGYYKVMKQSRSFQDVTNHPWARNMLNALYSKGIMKALRTGEFGADDQTTRGEFATLLVKGLNIPLNYDENKQTFIDVSKRAEKNSWSFAAIETAARAGIVTGLSDGYFGVEDRITREQAAVMIARAMSSKLAINDSKLASALAKSFQDSGSIEYYARPAVQAVTKAKIMEGSPVTVTGSTKQQFQFNPKGNLTRAEAAKIAVELLKKSTKLFPKNLS</sequence>
<protein>
    <recommendedName>
        <fullName evidence="1">SLH domain-containing protein</fullName>
    </recommendedName>
</protein>
<dbReference type="Pfam" id="PF00395">
    <property type="entry name" value="SLH"/>
    <property type="match status" value="3"/>
</dbReference>
<dbReference type="PANTHER" id="PTHR43308:SF1">
    <property type="entry name" value="OUTER MEMBRANE PROTEIN ALPHA"/>
    <property type="match status" value="1"/>
</dbReference>
<gene>
    <name evidence="2" type="ORF">J2T19_003878</name>
</gene>
<dbReference type="Proteomes" id="UP001233836">
    <property type="component" value="Unassembled WGS sequence"/>
</dbReference>
<organism evidence="2 3">
    <name type="scientific">Paenibacillus tundrae</name>
    <dbReference type="NCBI Taxonomy" id="528187"/>
    <lineage>
        <taxon>Bacteria</taxon>
        <taxon>Bacillati</taxon>
        <taxon>Bacillota</taxon>
        <taxon>Bacilli</taxon>
        <taxon>Bacillales</taxon>
        <taxon>Paenibacillaceae</taxon>
        <taxon>Paenibacillus</taxon>
    </lineage>
</organism>
<dbReference type="InterPro" id="IPR051465">
    <property type="entry name" value="Cell_Envelope_Struct_Comp"/>
</dbReference>
<feature type="domain" description="SLH" evidence="1">
    <location>
        <begin position="1246"/>
        <end position="1318"/>
    </location>
</feature>
<evidence type="ECO:0000313" key="2">
    <source>
        <dbReference type="EMBL" id="MDQ0172389.1"/>
    </source>
</evidence>
<reference evidence="2 3" key="1">
    <citation type="submission" date="2023-07" db="EMBL/GenBank/DDBJ databases">
        <title>Sorghum-associated microbial communities from plants grown in Nebraska, USA.</title>
        <authorList>
            <person name="Schachtman D."/>
        </authorList>
    </citation>
    <scope>NUCLEOTIDE SEQUENCE [LARGE SCALE GENOMIC DNA]</scope>
    <source>
        <strain evidence="2 3">DS1314</strain>
    </source>
</reference>
<comment type="caution">
    <text evidence="2">The sequence shown here is derived from an EMBL/GenBank/DDBJ whole genome shotgun (WGS) entry which is preliminary data.</text>
</comment>
<name>A0ABT9WGI5_9BACL</name>
<accession>A0ABT9WGI5</accession>
<dbReference type="PROSITE" id="PS51272">
    <property type="entry name" value="SLH"/>
    <property type="match status" value="3"/>
</dbReference>
<dbReference type="RefSeq" id="WP_307218500.1">
    <property type="nucleotide sequence ID" value="NZ_JAUSTI010000011.1"/>
</dbReference>
<keyword evidence="3" id="KW-1185">Reference proteome</keyword>
<evidence type="ECO:0000259" key="1">
    <source>
        <dbReference type="PROSITE" id="PS51272"/>
    </source>
</evidence>
<dbReference type="InterPro" id="IPR001119">
    <property type="entry name" value="SLH_dom"/>
</dbReference>
<feature type="domain" description="SLH" evidence="1">
    <location>
        <begin position="1111"/>
        <end position="1174"/>
    </location>
</feature>
<feature type="domain" description="SLH" evidence="1">
    <location>
        <begin position="1177"/>
        <end position="1240"/>
    </location>
</feature>
<dbReference type="EMBL" id="JAUSTI010000011">
    <property type="protein sequence ID" value="MDQ0172389.1"/>
    <property type="molecule type" value="Genomic_DNA"/>
</dbReference>
<evidence type="ECO:0000313" key="3">
    <source>
        <dbReference type="Proteomes" id="UP001233836"/>
    </source>
</evidence>
<dbReference type="PANTHER" id="PTHR43308">
    <property type="entry name" value="OUTER MEMBRANE PROTEIN ALPHA-RELATED"/>
    <property type="match status" value="1"/>
</dbReference>
<proteinExistence type="predicted"/>